<dbReference type="EMBL" id="JABEND010000002">
    <property type="protein sequence ID" value="NNG34855.1"/>
    <property type="molecule type" value="Genomic_DNA"/>
</dbReference>
<evidence type="ECO:0000313" key="1">
    <source>
        <dbReference type="EMBL" id="NNG34855.1"/>
    </source>
</evidence>
<comment type="caution">
    <text evidence="1">The sequence shown here is derived from an EMBL/GenBank/DDBJ whole genome shotgun (WGS) entry which is preliminary data.</text>
</comment>
<organism evidence="1 2">
    <name type="scientific">Nakamurella aerolata</name>
    <dbReference type="NCBI Taxonomy" id="1656892"/>
    <lineage>
        <taxon>Bacteria</taxon>
        <taxon>Bacillati</taxon>
        <taxon>Actinomycetota</taxon>
        <taxon>Actinomycetes</taxon>
        <taxon>Nakamurellales</taxon>
        <taxon>Nakamurellaceae</taxon>
        <taxon>Nakamurella</taxon>
    </lineage>
</organism>
<evidence type="ECO:0000313" key="2">
    <source>
        <dbReference type="Proteomes" id="UP000562984"/>
    </source>
</evidence>
<accession>A0A849A2R3</accession>
<sequence length="112" mass="11503">MYPQLTGGPIAGNVQNASRSVAVDLLFTDGSRLSDTGVVANNGAPLDPRAQAGKLTGQAWNTVRATIPAAAGGKMVKSVLLHFGSDVIATAGNKDGYLRGWIDDVALLRPTG</sequence>
<gene>
    <name evidence="1" type="ORF">HKD39_03800</name>
</gene>
<name>A0A849A2R3_9ACTN</name>
<keyword evidence="2" id="KW-1185">Reference proteome</keyword>
<reference evidence="1 2" key="1">
    <citation type="submission" date="2020-05" db="EMBL/GenBank/DDBJ databases">
        <title>Nakamurella sp. DB0629 isolated from air conditioner.</title>
        <authorList>
            <person name="Kim D.H."/>
            <person name="Kim D.-U."/>
        </authorList>
    </citation>
    <scope>NUCLEOTIDE SEQUENCE [LARGE SCALE GENOMIC DNA]</scope>
    <source>
        <strain evidence="1 2">DB0629</strain>
    </source>
</reference>
<dbReference type="RefSeq" id="WP_171198525.1">
    <property type="nucleotide sequence ID" value="NZ_JABEND010000002.1"/>
</dbReference>
<protein>
    <submittedName>
        <fullName evidence="1">Uncharacterized protein</fullName>
    </submittedName>
</protein>
<dbReference type="Proteomes" id="UP000562984">
    <property type="component" value="Unassembled WGS sequence"/>
</dbReference>
<proteinExistence type="predicted"/>
<dbReference type="AlphaFoldDB" id="A0A849A2R3"/>